<organism evidence="2 3">
    <name type="scientific">Peptostreptococcus russellii</name>
    <dbReference type="NCBI Taxonomy" id="215200"/>
    <lineage>
        <taxon>Bacteria</taxon>
        <taxon>Bacillati</taxon>
        <taxon>Bacillota</taxon>
        <taxon>Clostridia</taxon>
        <taxon>Peptostreptococcales</taxon>
        <taxon>Peptostreptococcaceae</taxon>
        <taxon>Peptostreptococcus</taxon>
    </lineage>
</organism>
<feature type="binding site" evidence="1">
    <location>
        <position position="199"/>
    </location>
    <ligand>
        <name>a divalent metal cation</name>
        <dbReference type="ChEBI" id="CHEBI:60240"/>
        <label>1</label>
    </ligand>
</feature>
<reference evidence="2 3" key="1">
    <citation type="submission" date="2016-10" db="EMBL/GenBank/DDBJ databases">
        <authorList>
            <person name="de Groot N.N."/>
        </authorList>
    </citation>
    <scope>NUCLEOTIDE SEQUENCE [LARGE SCALE GENOMIC DNA]</scope>
    <source>
        <strain evidence="2 3">Calf135</strain>
    </source>
</reference>
<dbReference type="GO" id="GO:0046872">
    <property type="term" value="F:metal ion binding"/>
    <property type="evidence" value="ECO:0007669"/>
    <property type="project" value="UniProtKB-KW"/>
</dbReference>
<dbReference type="EMBL" id="FODF01000009">
    <property type="protein sequence ID" value="SEN72160.1"/>
    <property type="molecule type" value="Genomic_DNA"/>
</dbReference>
<dbReference type="RefSeq" id="WP_091975743.1">
    <property type="nucleotide sequence ID" value="NZ_CAUWDX010000011.1"/>
</dbReference>
<dbReference type="InterPro" id="IPR032466">
    <property type="entry name" value="Metal_Hydrolase"/>
</dbReference>
<dbReference type="STRING" id="215200.SAMN05216454_10943"/>
<dbReference type="GO" id="GO:0016788">
    <property type="term" value="F:hydrolase activity, acting on ester bonds"/>
    <property type="evidence" value="ECO:0007669"/>
    <property type="project" value="InterPro"/>
</dbReference>
<dbReference type="PIRSF" id="PIRSF005902">
    <property type="entry name" value="DNase_TatD"/>
    <property type="match status" value="1"/>
</dbReference>
<dbReference type="InterPro" id="IPR001130">
    <property type="entry name" value="TatD-like"/>
</dbReference>
<dbReference type="Pfam" id="PF01026">
    <property type="entry name" value="TatD_DNase"/>
    <property type="match status" value="1"/>
</dbReference>
<dbReference type="Gene3D" id="3.20.20.140">
    <property type="entry name" value="Metal-dependent hydrolases"/>
    <property type="match status" value="1"/>
</dbReference>
<dbReference type="PANTHER" id="PTHR46124:SF2">
    <property type="entry name" value="D-AMINOACYL-TRNA DEACYLASE"/>
    <property type="match status" value="1"/>
</dbReference>
<gene>
    <name evidence="2" type="ORF">SAMN05216454_10943</name>
</gene>
<keyword evidence="1" id="KW-0479">Metal-binding</keyword>
<name>A0A1H8ITN3_9FIRM</name>
<dbReference type="PANTHER" id="PTHR46124">
    <property type="entry name" value="D-AMINOACYL-TRNA DEACYLASE"/>
    <property type="match status" value="1"/>
</dbReference>
<feature type="binding site" evidence="1">
    <location>
        <position position="12"/>
    </location>
    <ligand>
        <name>a divalent metal cation</name>
        <dbReference type="ChEBI" id="CHEBI:60240"/>
        <label>1</label>
    </ligand>
</feature>
<proteinExistence type="predicted"/>
<evidence type="ECO:0000256" key="1">
    <source>
        <dbReference type="PIRSR" id="PIRSR005902-1"/>
    </source>
</evidence>
<dbReference type="OrthoDB" id="9810005at2"/>
<feature type="binding site" evidence="1">
    <location>
        <position position="94"/>
    </location>
    <ligand>
        <name>a divalent metal cation</name>
        <dbReference type="ChEBI" id="CHEBI:60240"/>
        <label>1</label>
    </ligand>
</feature>
<feature type="binding site" evidence="1">
    <location>
        <position position="130"/>
    </location>
    <ligand>
        <name>a divalent metal cation</name>
        <dbReference type="ChEBI" id="CHEBI:60240"/>
        <label>2</label>
    </ligand>
</feature>
<dbReference type="Proteomes" id="UP000199512">
    <property type="component" value="Unassembled WGS sequence"/>
</dbReference>
<evidence type="ECO:0000313" key="3">
    <source>
        <dbReference type="Proteomes" id="UP000199512"/>
    </source>
</evidence>
<feature type="binding site" evidence="1">
    <location>
        <position position="10"/>
    </location>
    <ligand>
        <name>a divalent metal cation</name>
        <dbReference type="ChEBI" id="CHEBI:60240"/>
        <label>1</label>
    </ligand>
</feature>
<feature type="binding site" evidence="1">
    <location>
        <position position="152"/>
    </location>
    <ligand>
        <name>a divalent metal cation</name>
        <dbReference type="ChEBI" id="CHEBI:60240"/>
        <label>2</label>
    </ligand>
</feature>
<accession>A0A1H8ITN3</accession>
<sequence>MKKKKIYDFHTHIDELNTIGKYYESNIVPVINCQNEDEYYEFKEYFEKLKEKLEYANEEFYFSIGIHPNDSLKYKKDVNDVYKDIVLNSPIIGEIGMDGCWCDISFDVQEEVFRKSLDIAKKYSKPVILHTKFMEKKIFDIIKDYELDFIVHWYSCDNYIDEFIEKSCYFTIGPAVLVDENVRMLVKRAPIDRLLLETDGLEALEWLFKKKYRADDLRSVLEIVCEEISLLKNIDIDRTYSILQKNSEKLLKIK</sequence>
<dbReference type="AlphaFoldDB" id="A0A1H8ITN3"/>
<dbReference type="SUPFAM" id="SSF51556">
    <property type="entry name" value="Metallo-dependent hydrolases"/>
    <property type="match status" value="1"/>
</dbReference>
<keyword evidence="3" id="KW-1185">Reference proteome</keyword>
<evidence type="ECO:0000313" key="2">
    <source>
        <dbReference type="EMBL" id="SEN72160.1"/>
    </source>
</evidence>
<protein>
    <submittedName>
        <fullName evidence="2">TatD DNase family protein</fullName>
    </submittedName>
</protein>